<protein>
    <recommendedName>
        <fullName evidence="3">Factor of DNA methylation 1-5/IDN2 domain-containing protein</fullName>
    </recommendedName>
</protein>
<evidence type="ECO:0000313" key="4">
    <source>
        <dbReference type="EMBL" id="KQK08725.1"/>
    </source>
</evidence>
<evidence type="ECO:0000259" key="3">
    <source>
        <dbReference type="Pfam" id="PF03469"/>
    </source>
</evidence>
<dbReference type="Gramene" id="KQK08725">
    <property type="protein sequence ID" value="KQK08725"/>
    <property type="gene ID" value="BRADI_2g43550v3"/>
</dbReference>
<dbReference type="AlphaFoldDB" id="A0A0Q3GE43"/>
<dbReference type="Pfam" id="PF03469">
    <property type="entry name" value="XH"/>
    <property type="match status" value="1"/>
</dbReference>
<dbReference type="STRING" id="15368.A0A0Q3GE43"/>
<reference evidence="4 5" key="1">
    <citation type="journal article" date="2010" name="Nature">
        <title>Genome sequencing and analysis of the model grass Brachypodium distachyon.</title>
        <authorList>
            <consortium name="International Brachypodium Initiative"/>
        </authorList>
    </citation>
    <scope>NUCLEOTIDE SEQUENCE [LARGE SCALE GENOMIC DNA]</scope>
    <source>
        <strain evidence="4 5">Bd21</strain>
    </source>
</reference>
<evidence type="ECO:0000256" key="1">
    <source>
        <dbReference type="SAM" id="Coils"/>
    </source>
</evidence>
<dbReference type="Proteomes" id="UP000008810">
    <property type="component" value="Chromosome 2"/>
</dbReference>
<proteinExistence type="predicted"/>
<feature type="coiled-coil region" evidence="1">
    <location>
        <begin position="158"/>
        <end position="234"/>
    </location>
</feature>
<keyword evidence="2" id="KW-0812">Transmembrane</keyword>
<gene>
    <name evidence="4" type="ORF">BRADI_2g43550v3</name>
</gene>
<dbReference type="PANTHER" id="PTHR21596">
    <property type="entry name" value="RIBONUCLEASE P SUBUNIT P38"/>
    <property type="match status" value="1"/>
</dbReference>
<feature type="non-terminal residue" evidence="4">
    <location>
        <position position="1"/>
    </location>
</feature>
<dbReference type="InterPro" id="IPR005379">
    <property type="entry name" value="FDM1-5/IDN2_XH"/>
</dbReference>
<evidence type="ECO:0000256" key="2">
    <source>
        <dbReference type="SAM" id="Phobius"/>
    </source>
</evidence>
<sequence length="411" mass="46922">HENNRLAGGTTAVMPHGCHLPPTITISLLDMMMEQRRQLLQSCSEEIRKMQQLARSHTRRVTDENSKFCLELESQMQHLESISGQLDQLAAQSNPDRRNAILCLLVVGNITFLFLIPSKILFSNSTVKKVHNRNLNGSAIKHLDVAMLEDDENALKLAEDHKSEKQVALDKIHLLEQQLKDTRKLEIEIKELKDKLAVTEHMLVEEESESKRKTDELNDELQSKSEEIDAMQSLCQALLITERKCNDELQDVRKKLIQGFNGIITGRTNIGIKRMGDLDLKSLVVACEHKLSKGDALVSAEILYSKWGVEITNPEWHPFRVIMENGEEKEILHEDDEKLRALKEEHGEEIYGLVTKALLEINEYNPSGRYVVQELWNYVENRKATLQEVIQYVMNLVTGKRKRAAEAGSTT</sequence>
<dbReference type="EnsemblPlants" id="KQK08725">
    <property type="protein sequence ID" value="KQK08725"/>
    <property type="gene ID" value="BRADI_2g43550v3"/>
</dbReference>
<reference evidence="4" key="2">
    <citation type="submission" date="2017-06" db="EMBL/GenBank/DDBJ databases">
        <title>WGS assembly of Brachypodium distachyon.</title>
        <authorList>
            <consortium name="The International Brachypodium Initiative"/>
            <person name="Lucas S."/>
            <person name="Harmon-Smith M."/>
            <person name="Lail K."/>
            <person name="Tice H."/>
            <person name="Grimwood J."/>
            <person name="Bruce D."/>
            <person name="Barry K."/>
            <person name="Shu S."/>
            <person name="Lindquist E."/>
            <person name="Wang M."/>
            <person name="Pitluck S."/>
            <person name="Vogel J.P."/>
            <person name="Garvin D.F."/>
            <person name="Mockler T.C."/>
            <person name="Schmutz J."/>
            <person name="Rokhsar D."/>
            <person name="Bevan M.W."/>
        </authorList>
    </citation>
    <scope>NUCLEOTIDE SEQUENCE</scope>
    <source>
        <strain evidence="4">Bd21</strain>
    </source>
</reference>
<dbReference type="InterPro" id="IPR045177">
    <property type="entry name" value="FDM1-5/IDN2"/>
</dbReference>
<keyword evidence="2" id="KW-0472">Membrane</keyword>
<evidence type="ECO:0000313" key="6">
    <source>
        <dbReference type="Proteomes" id="UP000008810"/>
    </source>
</evidence>
<accession>A0A0Q3GE43</accession>
<feature type="transmembrane region" description="Helical" evidence="2">
    <location>
        <begin position="101"/>
        <end position="122"/>
    </location>
</feature>
<dbReference type="PANTHER" id="PTHR21596:SF73">
    <property type="entry name" value="FACTOR OF DNA METHYLATION 1-5_IDN2 DOMAIN-CONTAINING PROTEIN"/>
    <property type="match status" value="1"/>
</dbReference>
<dbReference type="GO" id="GO:0080188">
    <property type="term" value="P:gene silencing by siRNA-directed DNA methylation"/>
    <property type="evidence" value="ECO:0007669"/>
    <property type="project" value="InterPro"/>
</dbReference>
<keyword evidence="1" id="KW-0175">Coiled coil</keyword>
<organism evidence="4">
    <name type="scientific">Brachypodium distachyon</name>
    <name type="common">Purple false brome</name>
    <name type="synonym">Trachynia distachya</name>
    <dbReference type="NCBI Taxonomy" id="15368"/>
    <lineage>
        <taxon>Eukaryota</taxon>
        <taxon>Viridiplantae</taxon>
        <taxon>Streptophyta</taxon>
        <taxon>Embryophyta</taxon>
        <taxon>Tracheophyta</taxon>
        <taxon>Spermatophyta</taxon>
        <taxon>Magnoliopsida</taxon>
        <taxon>Liliopsida</taxon>
        <taxon>Poales</taxon>
        <taxon>Poaceae</taxon>
        <taxon>BOP clade</taxon>
        <taxon>Pooideae</taxon>
        <taxon>Stipodae</taxon>
        <taxon>Brachypodieae</taxon>
        <taxon>Brachypodium</taxon>
    </lineage>
</organism>
<dbReference type="EMBL" id="CM000881">
    <property type="protein sequence ID" value="KQK08725.1"/>
    <property type="molecule type" value="Genomic_DNA"/>
</dbReference>
<keyword evidence="2" id="KW-1133">Transmembrane helix</keyword>
<keyword evidence="6" id="KW-1185">Reference proteome</keyword>
<name>A0A0Q3GE43_BRADI</name>
<dbReference type="OrthoDB" id="1892195at2759"/>
<reference evidence="5" key="3">
    <citation type="submission" date="2018-08" db="UniProtKB">
        <authorList>
            <consortium name="EnsemblPlants"/>
        </authorList>
    </citation>
    <scope>IDENTIFICATION</scope>
    <source>
        <strain evidence="5">cv. Bd21</strain>
    </source>
</reference>
<feature type="domain" description="Factor of DNA methylation 1-5/IDN2" evidence="3">
    <location>
        <begin position="273"/>
        <end position="401"/>
    </location>
</feature>
<dbReference type="InParanoid" id="A0A0Q3GE43"/>
<evidence type="ECO:0000313" key="5">
    <source>
        <dbReference type="EnsemblPlants" id="KQK08725"/>
    </source>
</evidence>